<feature type="domain" description="N-acetyltransferase" evidence="1">
    <location>
        <begin position="3"/>
        <end position="162"/>
    </location>
</feature>
<dbReference type="PROSITE" id="PS51186">
    <property type="entry name" value="GNAT"/>
    <property type="match status" value="1"/>
</dbReference>
<name>A0ABT3PY56_9BACT</name>
<sequence length="228" mass="26931">MDIQISVADSQHFEYAKQICDLMEEAAKQRGTGIAKRKPEYIRSKMEEGKAVVAIDKDEEKLAGFCYIESWGHDKYIANSGLIVHPHYRKLGLGRRIKERVFKLSREKYPDAKIFGITTSMAVMKINSDMGYKPVTFDELTQDEEFWKGCQSCPNYDILTNEDRKGCLCTGMLYDPEKEEKKQEPKQDSKSEQKEKRWEQFKRFLRLHKRNLERKTKHIFKFKLNTNW</sequence>
<accession>A0ABT3PY56</accession>
<dbReference type="InterPro" id="IPR016181">
    <property type="entry name" value="Acyl_CoA_acyltransferase"/>
</dbReference>
<keyword evidence="3" id="KW-1185">Reference proteome</keyword>
<evidence type="ECO:0000313" key="3">
    <source>
        <dbReference type="Proteomes" id="UP001207337"/>
    </source>
</evidence>
<evidence type="ECO:0000313" key="2">
    <source>
        <dbReference type="EMBL" id="MCW9712781.1"/>
    </source>
</evidence>
<evidence type="ECO:0000259" key="1">
    <source>
        <dbReference type="PROSITE" id="PS51186"/>
    </source>
</evidence>
<dbReference type="Gene3D" id="3.40.630.30">
    <property type="match status" value="1"/>
</dbReference>
<dbReference type="Proteomes" id="UP001207337">
    <property type="component" value="Unassembled WGS sequence"/>
</dbReference>
<dbReference type="Pfam" id="PF00583">
    <property type="entry name" value="Acetyltransf_1"/>
    <property type="match status" value="1"/>
</dbReference>
<dbReference type="EMBL" id="JAJNDC010000001">
    <property type="protein sequence ID" value="MCW9712781.1"/>
    <property type="molecule type" value="Genomic_DNA"/>
</dbReference>
<organism evidence="2 3">
    <name type="scientific">Fodinibius salicampi</name>
    <dbReference type="NCBI Taxonomy" id="1920655"/>
    <lineage>
        <taxon>Bacteria</taxon>
        <taxon>Pseudomonadati</taxon>
        <taxon>Balneolota</taxon>
        <taxon>Balneolia</taxon>
        <taxon>Balneolales</taxon>
        <taxon>Balneolaceae</taxon>
        <taxon>Fodinibius</taxon>
    </lineage>
</organism>
<dbReference type="SUPFAM" id="SSF55729">
    <property type="entry name" value="Acyl-CoA N-acyltransferases (Nat)"/>
    <property type="match status" value="1"/>
</dbReference>
<protein>
    <submittedName>
        <fullName evidence="2">GNAT family N-acetyltransferase</fullName>
    </submittedName>
</protein>
<comment type="caution">
    <text evidence="2">The sequence shown here is derived from an EMBL/GenBank/DDBJ whole genome shotgun (WGS) entry which is preliminary data.</text>
</comment>
<proteinExistence type="predicted"/>
<dbReference type="CDD" id="cd04301">
    <property type="entry name" value="NAT_SF"/>
    <property type="match status" value="1"/>
</dbReference>
<gene>
    <name evidence="2" type="ORF">LQ318_07680</name>
</gene>
<dbReference type="InterPro" id="IPR000182">
    <property type="entry name" value="GNAT_dom"/>
</dbReference>
<dbReference type="RefSeq" id="WP_265788978.1">
    <property type="nucleotide sequence ID" value="NZ_BAABRS010000001.1"/>
</dbReference>
<reference evidence="2 3" key="1">
    <citation type="submission" date="2021-11" db="EMBL/GenBank/DDBJ databases">
        <title>Aliifidinibius sp. nov., a new bacterium isolated from saline soil.</title>
        <authorList>
            <person name="Galisteo C."/>
            <person name="De La Haba R."/>
            <person name="Sanchez-Porro C."/>
            <person name="Ventosa A."/>
        </authorList>
    </citation>
    <scope>NUCLEOTIDE SEQUENCE [LARGE SCALE GENOMIC DNA]</scope>
    <source>
        <strain evidence="2 3">KACC 190600</strain>
    </source>
</reference>